<evidence type="ECO:0008006" key="6">
    <source>
        <dbReference type="Google" id="ProtNLM"/>
    </source>
</evidence>
<dbReference type="GeneID" id="28965113"/>
<dbReference type="InterPro" id="IPR019190">
    <property type="entry name" value="EXOV"/>
</dbReference>
<feature type="region of interest" description="Disordered" evidence="2">
    <location>
        <begin position="1"/>
        <end position="40"/>
    </location>
</feature>
<dbReference type="VEuPathDB" id="FungiDB:I303_01414"/>
<reference evidence="3" key="1">
    <citation type="submission" date="2013-07" db="EMBL/GenBank/DDBJ databases">
        <title>The Genome Sequence of Cryptococcus dejecticola CBS10117.</title>
        <authorList>
            <consortium name="The Broad Institute Genome Sequencing Platform"/>
            <person name="Cuomo C."/>
            <person name="Litvintseva A."/>
            <person name="Chen Y."/>
            <person name="Heitman J."/>
            <person name="Sun S."/>
            <person name="Springer D."/>
            <person name="Dromer F."/>
            <person name="Young S.K."/>
            <person name="Zeng Q."/>
            <person name="Gargeya S."/>
            <person name="Fitzgerald M."/>
            <person name="Abouelleil A."/>
            <person name="Alvarado L."/>
            <person name="Berlin A.M."/>
            <person name="Chapman S.B."/>
            <person name="Dewar J."/>
            <person name="Goldberg J."/>
            <person name="Griggs A."/>
            <person name="Gujja S."/>
            <person name="Hansen M."/>
            <person name="Howarth C."/>
            <person name="Imamovic A."/>
            <person name="Larimer J."/>
            <person name="McCowan C."/>
            <person name="Murphy C."/>
            <person name="Pearson M."/>
            <person name="Priest M."/>
            <person name="Roberts A."/>
            <person name="Saif S."/>
            <person name="Shea T."/>
            <person name="Sykes S."/>
            <person name="Wortman J."/>
            <person name="Nusbaum C."/>
            <person name="Birren B."/>
        </authorList>
    </citation>
    <scope>NUCLEOTIDE SEQUENCE [LARGE SCALE GENOMIC DNA]</scope>
    <source>
        <strain evidence="3">CBS 10117</strain>
    </source>
</reference>
<feature type="compositionally biased region" description="Acidic residues" evidence="2">
    <location>
        <begin position="620"/>
        <end position="630"/>
    </location>
</feature>
<organism evidence="3">
    <name type="scientific">Kwoniella dejecticola CBS 10117</name>
    <dbReference type="NCBI Taxonomy" id="1296121"/>
    <lineage>
        <taxon>Eukaryota</taxon>
        <taxon>Fungi</taxon>
        <taxon>Dikarya</taxon>
        <taxon>Basidiomycota</taxon>
        <taxon>Agaricomycotina</taxon>
        <taxon>Tremellomycetes</taxon>
        <taxon>Tremellales</taxon>
        <taxon>Cryptococcaceae</taxon>
        <taxon>Kwoniella</taxon>
    </lineage>
</organism>
<dbReference type="Pfam" id="PF09810">
    <property type="entry name" value="Exo5"/>
    <property type="match status" value="2"/>
</dbReference>
<dbReference type="PANTHER" id="PTHR14464">
    <property type="entry name" value="EXONUCLEASE V"/>
    <property type="match status" value="1"/>
</dbReference>
<dbReference type="GO" id="GO:0005634">
    <property type="term" value="C:nucleus"/>
    <property type="evidence" value="ECO:0007669"/>
    <property type="project" value="TreeGrafter"/>
</dbReference>
<evidence type="ECO:0000256" key="2">
    <source>
        <dbReference type="SAM" id="MobiDB-lite"/>
    </source>
</evidence>
<dbReference type="EMBL" id="CP144530">
    <property type="protein sequence ID" value="WWC58860.1"/>
    <property type="molecule type" value="Genomic_DNA"/>
</dbReference>
<dbReference type="EMBL" id="KI894027">
    <property type="protein sequence ID" value="OBR89585.1"/>
    <property type="molecule type" value="Genomic_DNA"/>
</dbReference>
<feature type="compositionally biased region" description="Basic residues" evidence="2">
    <location>
        <begin position="503"/>
        <end position="526"/>
    </location>
</feature>
<dbReference type="Proteomes" id="UP000078595">
    <property type="component" value="Chromosome 1"/>
</dbReference>
<name>A0A1A6AHN2_9TREE</name>
<dbReference type="PANTHER" id="PTHR14464:SF4">
    <property type="entry name" value="EXONUCLEASE V"/>
    <property type="match status" value="1"/>
</dbReference>
<evidence type="ECO:0000313" key="4">
    <source>
        <dbReference type="EMBL" id="WWC58860.1"/>
    </source>
</evidence>
<keyword evidence="5" id="KW-1185">Reference proteome</keyword>
<reference evidence="4" key="3">
    <citation type="submission" date="2024-02" db="EMBL/GenBank/DDBJ databases">
        <title>Comparative genomics of Cryptococcus and Kwoniella reveals pathogenesis evolution and contrasting modes of karyotype evolution via chromosome fusion or intercentromeric recombination.</title>
        <authorList>
            <person name="Coelho M.A."/>
            <person name="David-Palma M."/>
            <person name="Shea T."/>
            <person name="Bowers K."/>
            <person name="McGinley-Smith S."/>
            <person name="Mohammad A.W."/>
            <person name="Gnirke A."/>
            <person name="Yurkov A.M."/>
            <person name="Nowrousian M."/>
            <person name="Sun S."/>
            <person name="Cuomo C.A."/>
            <person name="Heitman J."/>
        </authorList>
    </citation>
    <scope>NUCLEOTIDE SEQUENCE</scope>
    <source>
        <strain evidence="4">CBS 10117</strain>
    </source>
</reference>
<feature type="compositionally biased region" description="Basic and acidic residues" evidence="2">
    <location>
        <begin position="478"/>
        <end position="487"/>
    </location>
</feature>
<proteinExistence type="inferred from homology"/>
<gene>
    <name evidence="3" type="ORF">I303_01414</name>
    <name evidence="4" type="ORF">I303_101405</name>
</gene>
<feature type="compositionally biased region" description="Basic and acidic residues" evidence="2">
    <location>
        <begin position="527"/>
        <end position="537"/>
    </location>
</feature>
<evidence type="ECO:0000313" key="3">
    <source>
        <dbReference type="EMBL" id="OBR89585.1"/>
    </source>
</evidence>
<feature type="compositionally biased region" description="Basic and acidic residues" evidence="2">
    <location>
        <begin position="325"/>
        <end position="340"/>
    </location>
</feature>
<feature type="compositionally biased region" description="Polar residues" evidence="2">
    <location>
        <begin position="578"/>
        <end position="592"/>
    </location>
</feature>
<feature type="region of interest" description="Disordered" evidence="2">
    <location>
        <begin position="503"/>
        <end position="560"/>
    </location>
</feature>
<dbReference type="GO" id="GO:0005739">
    <property type="term" value="C:mitochondrion"/>
    <property type="evidence" value="ECO:0007669"/>
    <property type="project" value="TreeGrafter"/>
</dbReference>
<dbReference type="AlphaFoldDB" id="A0A1A6AHN2"/>
<accession>A0A1A6AHN2</accession>
<feature type="compositionally biased region" description="Acidic residues" evidence="2">
    <location>
        <begin position="23"/>
        <end position="40"/>
    </location>
</feature>
<feature type="region of interest" description="Disordered" evidence="2">
    <location>
        <begin position="311"/>
        <end position="340"/>
    </location>
</feature>
<reference evidence="4" key="2">
    <citation type="submission" date="2013-07" db="EMBL/GenBank/DDBJ databases">
        <authorList>
            <consortium name="The Broad Institute Genome Sequencing Platform"/>
            <person name="Cuomo C."/>
            <person name="Litvintseva A."/>
            <person name="Chen Y."/>
            <person name="Heitman J."/>
            <person name="Sun S."/>
            <person name="Springer D."/>
            <person name="Dromer F."/>
            <person name="Young S.K."/>
            <person name="Zeng Q."/>
            <person name="Gargeya S."/>
            <person name="Fitzgerald M."/>
            <person name="Abouelleil A."/>
            <person name="Alvarado L."/>
            <person name="Berlin A.M."/>
            <person name="Chapman S.B."/>
            <person name="Dewar J."/>
            <person name="Goldberg J."/>
            <person name="Griggs A."/>
            <person name="Gujja S."/>
            <person name="Hansen M."/>
            <person name="Howarth C."/>
            <person name="Imamovic A."/>
            <person name="Larimer J."/>
            <person name="McCowan C."/>
            <person name="Murphy C."/>
            <person name="Pearson M."/>
            <person name="Priest M."/>
            <person name="Roberts A."/>
            <person name="Saif S."/>
            <person name="Shea T."/>
            <person name="Sykes S."/>
            <person name="Wortman J."/>
            <person name="Nusbaum C."/>
            <person name="Birren B."/>
        </authorList>
    </citation>
    <scope>NUCLEOTIDE SEQUENCE</scope>
    <source>
        <strain evidence="4">CBS 10117</strain>
    </source>
</reference>
<comment type="similarity">
    <text evidence="1">Belongs to the EXO5 family.</text>
</comment>
<dbReference type="RefSeq" id="XP_018267427.1">
    <property type="nucleotide sequence ID" value="XM_018404773.1"/>
</dbReference>
<dbReference type="KEGG" id="kdj:28965113"/>
<feature type="region of interest" description="Disordered" evidence="2">
    <location>
        <begin position="468"/>
        <end position="487"/>
    </location>
</feature>
<feature type="compositionally biased region" description="Basic and acidic residues" evidence="2">
    <location>
        <begin position="1"/>
        <end position="11"/>
    </location>
</feature>
<dbReference type="GO" id="GO:0036297">
    <property type="term" value="P:interstrand cross-link repair"/>
    <property type="evidence" value="ECO:0007669"/>
    <property type="project" value="TreeGrafter"/>
</dbReference>
<feature type="region of interest" description="Disordered" evidence="2">
    <location>
        <begin position="578"/>
        <end position="630"/>
    </location>
</feature>
<feature type="compositionally biased region" description="Low complexity" evidence="2">
    <location>
        <begin position="679"/>
        <end position="691"/>
    </location>
</feature>
<sequence>MSDADKLESKQDQGGGSPMMVDSNEDEEQSDFDSDFGFELDIPYDEEVERAIRAAESQSQLQSQPVVNETDQQLIQTIGSSENAVNGDKDDQLHSNDVSVNGKVNVDMGGDMHMDVDLKTDIEDLPLELAMDRLSPFAQFRRKGYLSVSDLVGPVWCETQYDYRLRTLPYLPPSQRPDIIKSKEGNEIVVDKVKVEDKERILRRGEVIHKRLERELHPEEITVHVSTPEENWGLRFLNMLAAIKSLLDQGKCRELPVAGFVKGVLVYGIIDEVVREAIPADPKTDIPAKDKSQTSLMSYAFSSSRTTSAASASAAISKPRTHRLRISDSKTRTSDALPKEEDTLAGRLQVMLYKELLDAILLSATSPSTTTLASRSNAEDPRSSSGSTSILPSRNTFSWDFIFAHLGLDPNAEFSEVFLAQSQLVVLGNNIGFNADQAKTLDDLRIVFEKYISLLGLGEPVLQSRVNSRNGQYKGKGKAKDKDEDKNLGKTEDLLKLVYRRASGKKKTKKNKQKKHKELRRSKRLKGGAEHAEKVEIEEQGEPPPSTRSHTSQQDLSEEDAKEARLIELAIQESLKSTNVPDIQYPDTSSKGNPDPIIESAGTVPLRPPTGSSEQKYWGSEDDEDNENDEEDVDLALAVEMSLNPDLKVREDLELEHDALENGHGIVHVNVQHIPDNPGNTQSTTGSSQNSAISTNPAEALSHKHVEAEDDDGKSGSGKVIGVHRFSHSPLLLARHLENVLQFWMGEREPSGVSLEETRRCGWCEFEESCEWR</sequence>
<evidence type="ECO:0000313" key="5">
    <source>
        <dbReference type="Proteomes" id="UP000078595"/>
    </source>
</evidence>
<feature type="region of interest" description="Disordered" evidence="2">
    <location>
        <begin position="672"/>
        <end position="697"/>
    </location>
</feature>
<dbReference type="GO" id="GO:0045145">
    <property type="term" value="F:single-stranded DNA 5'-3' DNA exonuclease activity"/>
    <property type="evidence" value="ECO:0007669"/>
    <property type="project" value="InterPro"/>
</dbReference>
<protein>
    <recommendedName>
        <fullName evidence="6">Exonuclease V</fullName>
    </recommendedName>
</protein>
<dbReference type="OrthoDB" id="354769at2759"/>
<evidence type="ECO:0000256" key="1">
    <source>
        <dbReference type="ARBA" id="ARBA00009797"/>
    </source>
</evidence>